<dbReference type="AlphaFoldDB" id="A0A2S9KF00"/>
<dbReference type="GO" id="GO:0005829">
    <property type="term" value="C:cytosol"/>
    <property type="evidence" value="ECO:0007669"/>
    <property type="project" value="TreeGrafter"/>
</dbReference>
<dbReference type="SUPFAM" id="SSF46894">
    <property type="entry name" value="C-terminal effector domain of the bipartite response regulators"/>
    <property type="match status" value="1"/>
</dbReference>
<dbReference type="PROSITE" id="PS50110">
    <property type="entry name" value="RESPONSE_REGULATORY"/>
    <property type="match status" value="1"/>
</dbReference>
<evidence type="ECO:0000256" key="4">
    <source>
        <dbReference type="ARBA" id="ARBA00023125"/>
    </source>
</evidence>
<dbReference type="InterPro" id="IPR036388">
    <property type="entry name" value="WH-like_DNA-bd_sf"/>
</dbReference>
<evidence type="ECO:0000256" key="7">
    <source>
        <dbReference type="PROSITE-ProRule" id="PRU01091"/>
    </source>
</evidence>
<dbReference type="RefSeq" id="WP_105729419.1">
    <property type="nucleotide sequence ID" value="NZ_DAIPCI010000032.1"/>
</dbReference>
<keyword evidence="5" id="KW-0804">Transcription</keyword>
<evidence type="ECO:0000313" key="12">
    <source>
        <dbReference type="Proteomes" id="UP000238326"/>
    </source>
</evidence>
<gene>
    <name evidence="11" type="ORF">C6P61_08050</name>
    <name evidence="10" type="ORF">F5985_08870</name>
</gene>
<keyword evidence="12" id="KW-1185">Reference proteome</keyword>
<reference evidence="11 12" key="1">
    <citation type="submission" date="2018-03" db="EMBL/GenBank/DDBJ databases">
        <title>Comparative genomics illustrates the genes involved in a hyperalkaliphilic mechanisms of Serpentinomonas isolated from highly-alkaline calcium-rich serpentinized springs.</title>
        <authorList>
            <person name="Suzuki S."/>
            <person name="Ishii S."/>
            <person name="Walworth N."/>
            <person name="Bird L."/>
            <person name="Kuenen J.G."/>
            <person name="Nealson K.H."/>
        </authorList>
    </citation>
    <scope>NUCLEOTIDE SEQUENCE [LARGE SCALE GENOMIC DNA]</scope>
    <source>
        <strain evidence="11 12">83</strain>
    </source>
</reference>
<dbReference type="Pfam" id="PF00486">
    <property type="entry name" value="Trans_reg_C"/>
    <property type="match status" value="1"/>
</dbReference>
<dbReference type="Gene3D" id="3.40.50.2300">
    <property type="match status" value="1"/>
</dbReference>
<dbReference type="PROSITE" id="PS51755">
    <property type="entry name" value="OMPR_PHOB"/>
    <property type="match status" value="1"/>
</dbReference>
<dbReference type="PANTHER" id="PTHR48111:SF1">
    <property type="entry name" value="TWO-COMPONENT RESPONSE REGULATOR ORR33"/>
    <property type="match status" value="1"/>
</dbReference>
<dbReference type="GO" id="GO:0032993">
    <property type="term" value="C:protein-DNA complex"/>
    <property type="evidence" value="ECO:0007669"/>
    <property type="project" value="TreeGrafter"/>
</dbReference>
<feature type="domain" description="OmpR/PhoB-type" evidence="9">
    <location>
        <begin position="131"/>
        <end position="230"/>
    </location>
</feature>
<keyword evidence="2" id="KW-0902">Two-component regulatory system</keyword>
<dbReference type="PANTHER" id="PTHR48111">
    <property type="entry name" value="REGULATOR OF RPOS"/>
    <property type="match status" value="1"/>
</dbReference>
<proteinExistence type="predicted"/>
<keyword evidence="4 7" id="KW-0238">DNA-binding</keyword>
<comment type="caution">
    <text evidence="11">The sequence shown here is derived from an EMBL/GenBank/DDBJ whole genome shotgun (WGS) entry which is preliminary data.</text>
</comment>
<dbReference type="CDD" id="cd17574">
    <property type="entry name" value="REC_OmpR"/>
    <property type="match status" value="1"/>
</dbReference>
<feature type="modified residue" description="4-aspartylphosphate" evidence="6">
    <location>
        <position position="63"/>
    </location>
</feature>
<dbReference type="EMBL" id="VYSB01000008">
    <property type="protein sequence ID" value="MYZ52246.1"/>
    <property type="molecule type" value="Genomic_DNA"/>
</dbReference>
<dbReference type="SUPFAM" id="SSF52172">
    <property type="entry name" value="CheY-like"/>
    <property type="match status" value="1"/>
</dbReference>
<evidence type="ECO:0000256" key="3">
    <source>
        <dbReference type="ARBA" id="ARBA00023015"/>
    </source>
</evidence>
<organism evidence="11 12">
    <name type="scientific">Malikia spinosa</name>
    <dbReference type="NCBI Taxonomy" id="86180"/>
    <lineage>
        <taxon>Bacteria</taxon>
        <taxon>Pseudomonadati</taxon>
        <taxon>Pseudomonadota</taxon>
        <taxon>Betaproteobacteria</taxon>
        <taxon>Burkholderiales</taxon>
        <taxon>Comamonadaceae</taxon>
        <taxon>Malikia</taxon>
    </lineage>
</organism>
<dbReference type="SMART" id="SM00862">
    <property type="entry name" value="Trans_reg_C"/>
    <property type="match status" value="1"/>
</dbReference>
<dbReference type="EMBL" id="PVLR01000020">
    <property type="protein sequence ID" value="PRD69024.1"/>
    <property type="molecule type" value="Genomic_DNA"/>
</dbReference>
<dbReference type="GO" id="GO:0000156">
    <property type="term" value="F:phosphorelay response regulator activity"/>
    <property type="evidence" value="ECO:0007669"/>
    <property type="project" value="TreeGrafter"/>
</dbReference>
<sequence length="243" mass="26878">MILSVPPATDLALDIVVVEDHDLVREELVIFLQRPGWSVRGVDCGDALDDALRQHPADLIVIDLNLPGEDGLSISRRLRAAMPDLGILMLTARVLSSDKTAGYQSGADVYLTKPASVAELEAVILSLSRRLRRVVADGPRLDVTACRLLLPDRRAADLTLLECRLLYELALAVERQLDTSMLLHRLGSHQGATSRNLPVIVSRLRHKIREKLQLPDIIKAVRGHGYRLTLQLALYESPGREAQ</sequence>
<feature type="domain" description="Response regulatory" evidence="8">
    <location>
        <begin position="14"/>
        <end position="128"/>
    </location>
</feature>
<dbReference type="InterPro" id="IPR001789">
    <property type="entry name" value="Sig_transdc_resp-reg_receiver"/>
</dbReference>
<protein>
    <submittedName>
        <fullName evidence="11">DNA-binding response regulator</fullName>
    </submittedName>
    <submittedName>
        <fullName evidence="10">Response regulator transcription factor</fullName>
    </submittedName>
</protein>
<dbReference type="SMART" id="SM00448">
    <property type="entry name" value="REC"/>
    <property type="match status" value="1"/>
</dbReference>
<dbReference type="GO" id="GO:0006355">
    <property type="term" value="P:regulation of DNA-templated transcription"/>
    <property type="evidence" value="ECO:0007669"/>
    <property type="project" value="InterPro"/>
</dbReference>
<dbReference type="Proteomes" id="UP000238326">
    <property type="component" value="Unassembled WGS sequence"/>
</dbReference>
<evidence type="ECO:0000313" key="13">
    <source>
        <dbReference type="Proteomes" id="UP000481947"/>
    </source>
</evidence>
<accession>A0A2S9KF00</accession>
<dbReference type="Gene3D" id="1.10.10.10">
    <property type="entry name" value="Winged helix-like DNA-binding domain superfamily/Winged helix DNA-binding domain"/>
    <property type="match status" value="1"/>
</dbReference>
<feature type="DNA-binding region" description="OmpR/PhoB-type" evidence="7">
    <location>
        <begin position="131"/>
        <end position="230"/>
    </location>
</feature>
<dbReference type="Pfam" id="PF00072">
    <property type="entry name" value="Response_reg"/>
    <property type="match status" value="1"/>
</dbReference>
<evidence type="ECO:0000256" key="2">
    <source>
        <dbReference type="ARBA" id="ARBA00023012"/>
    </source>
</evidence>
<evidence type="ECO:0000259" key="9">
    <source>
        <dbReference type="PROSITE" id="PS51755"/>
    </source>
</evidence>
<evidence type="ECO:0000256" key="5">
    <source>
        <dbReference type="ARBA" id="ARBA00023163"/>
    </source>
</evidence>
<dbReference type="InterPro" id="IPR016032">
    <property type="entry name" value="Sig_transdc_resp-reg_C-effctor"/>
</dbReference>
<name>A0A2S9KF00_9BURK</name>
<dbReference type="GO" id="GO:0000976">
    <property type="term" value="F:transcription cis-regulatory region binding"/>
    <property type="evidence" value="ECO:0007669"/>
    <property type="project" value="TreeGrafter"/>
</dbReference>
<dbReference type="InterPro" id="IPR011006">
    <property type="entry name" value="CheY-like_superfamily"/>
</dbReference>
<reference evidence="10 13" key="2">
    <citation type="submission" date="2019-09" db="EMBL/GenBank/DDBJ databases">
        <title>Identification of Malikia spinosa a prominent benzene-, toluene-, and ethylbenzene-degrading bacterium: enrichment, isolation and whole genome sequencing.</title>
        <authorList>
            <person name="Tancsics A."/>
            <person name="Revesz F."/>
            <person name="Kriszt B."/>
        </authorList>
    </citation>
    <scope>NUCLEOTIDE SEQUENCE [LARGE SCALE GENOMIC DNA]</scope>
    <source>
        <strain evidence="10 13">AB6</strain>
    </source>
</reference>
<evidence type="ECO:0000256" key="1">
    <source>
        <dbReference type="ARBA" id="ARBA00022553"/>
    </source>
</evidence>
<evidence type="ECO:0000313" key="10">
    <source>
        <dbReference type="EMBL" id="MYZ52246.1"/>
    </source>
</evidence>
<dbReference type="CDD" id="cd00383">
    <property type="entry name" value="trans_reg_C"/>
    <property type="match status" value="1"/>
</dbReference>
<dbReference type="InterPro" id="IPR001867">
    <property type="entry name" value="OmpR/PhoB-type_DNA-bd"/>
</dbReference>
<keyword evidence="1 6" id="KW-0597">Phosphoprotein</keyword>
<evidence type="ECO:0000313" key="11">
    <source>
        <dbReference type="EMBL" id="PRD69024.1"/>
    </source>
</evidence>
<dbReference type="Proteomes" id="UP000481947">
    <property type="component" value="Unassembled WGS sequence"/>
</dbReference>
<dbReference type="InterPro" id="IPR039420">
    <property type="entry name" value="WalR-like"/>
</dbReference>
<evidence type="ECO:0000259" key="8">
    <source>
        <dbReference type="PROSITE" id="PS50110"/>
    </source>
</evidence>
<evidence type="ECO:0000256" key="6">
    <source>
        <dbReference type="PROSITE-ProRule" id="PRU00169"/>
    </source>
</evidence>
<keyword evidence="3" id="KW-0805">Transcription regulation</keyword>